<keyword evidence="1" id="KW-0812">Transmembrane</keyword>
<proteinExistence type="predicted"/>
<reference evidence="3 4" key="2">
    <citation type="submission" date="2024-07" db="EMBL/GenBank/DDBJ databases">
        <authorList>
            <person name="Akdeniz Z."/>
        </authorList>
    </citation>
    <scope>NUCLEOTIDE SEQUENCE [LARGE SCALE GENOMIC DNA]</scope>
</reference>
<protein>
    <submittedName>
        <fullName evidence="3">Hypothetical_protein</fullName>
    </submittedName>
</protein>
<dbReference type="EMBL" id="CAXDID020000278">
    <property type="protein sequence ID" value="CAL6069516.1"/>
    <property type="molecule type" value="Genomic_DNA"/>
</dbReference>
<evidence type="ECO:0000313" key="2">
    <source>
        <dbReference type="EMBL" id="CAI9920372.1"/>
    </source>
</evidence>
<organism evidence="2">
    <name type="scientific">Hexamita inflata</name>
    <dbReference type="NCBI Taxonomy" id="28002"/>
    <lineage>
        <taxon>Eukaryota</taxon>
        <taxon>Metamonada</taxon>
        <taxon>Diplomonadida</taxon>
        <taxon>Hexamitidae</taxon>
        <taxon>Hexamitinae</taxon>
        <taxon>Hexamita</taxon>
    </lineage>
</organism>
<sequence>MNDDMNYENVTLRLLYRQNSDSVFKQMFVNMDTDFSIFYDTEVELTIPEDFTAQQDLLLLMILVHLKISFKNKLNMKIIDNFTLQRYNSRKILYAELTKQKDCEFHWIWAHFGLFLIQSGTNMICGSAQYIQDNISKQTVKSIIQYQSNIQFNCICTNETFDFQQDCDANEVIDLSKKLFYQQSVMIYLERFSAQHATSSLMLTSILSLFTVDMNFKPENFLKQNLYHTYNNICCEFYQTGQAQESYFVTQNQYLYNNFTQSPFHFMLRNDVLPSKLYMSHLKTVIEHSNMFKLCHILCNFVFQREYSQKIKNNSYVLASGSKTGKSTFNLANYFFHFFNGILKSTPVFAVNIQENYTIENQPLYQLADVNINNFITDFHNNLLKCKFDDINEVVIASVEDQLQYPQKLKSLIKILVEALNQNFHRQELFHNQFNQLQTWTCKSLVQSIKQIDNLESSLQMYIFVVKYIQNITCFTNDINGFNSYLNNIFQYQLAPKQNNDYTLPVDINGLKNCLLYKFASNQHIKDLRKLTHNQISESDLMRSCTWKPMMIMDEVCLRNSSAQLSIEQITKLNDLILHNNNIDAQIIITRILNQRMKYLLEQLNQEELVLLTNPCLIFCRPPELQELLLSKQLYKYEFYFKNLRNMQSLTTFEAVMYKDLFGIFESVLYNHSNEQKIFDTFDEDMIATILTNMFSKNHQNTLSKTQLSTFEDSICIQKTTYSTSGTEASLYNDINWIKCLKSQITSRDNPTTDTVSCCPLVTPQLHPYMLNQNYYILGRDSCNACLKTGPRTDQSSVIINLLSCIQGNALQNIQNQQSTISPYLVIVDLLNRVRYSKSQQIWRCLTNGIDRHKYIMNKIDVQAIKYQMQILKQKIDDNSNANDKGTQLNDKFVQVNVDNNVVIKILQKSSCEQIQIQPLATSNIFYLAAHVHQKIEDFLHAITLEQGSESESRQLNFQQKYNNIVAQSGFQCIIQQFYYLLNRKDCILGSRSQIFESLHAVEILLALVPNNIEQLSKIKYFFESIKYCQQKDVQINDQQYGSLNEFFIQSSFNTKIQTYLTILQPEFLAHDQNNTQLQHFQLFVVRQIELARIAANNIFAEYQDTKVVIIATICDKQNMFKTVFQHQSVNFSCPDFIITVHGKQLDLIYVQNIFYKYENTQNCTDINFDTLVFMFENGPHTGTELDNKAECYPIFGAQFKQELQNIYFTFQPANPNYKNSRNIQSKISIFEKPELFLDKFSNKKMFDITKNIRFQLNGNIFCKPEVSEIQEYKFRLQLNKMPVQDTNYSYQYTSELLLKEHDPQDQYSTQTIRIIEELKGCDSCTEQTAILALPRYSTTAPCNYQFIFGQMMLNISNNLSKQIEAPIYYQVCGNIYLSIPCIIYQQTKSQFNIDLMLLNKQEYVTVKEFRQVVTFNSSDKSYNPKVFFDLSRLKCCTYMTDTTKLQYIFQNLKENTQYQVKLENIANKNIIQIDISSSNNSITVNFGVVPIYINIESESYSIDFNETQNVCQVGTKMKSLIFESQQDNICQIVLNTNKIIETQTIQTKLLLNSNEHIHYIIVNKYYFNVQYNVIEQLRQIQFIQNQQIEMCIYRIEKTCKIKINNEIIINYDNDETQQLHFYNIDYNTKIYEIPDFKLMDIEPVFATQQDIQYQIQFCEGKYNILKEQKYRKIQIQYLTKTNCVLNFDEGTRSVKLNGNVQHIWILENQIPLFAIIKAEKHQIIPVNNIYQVQNQIIKVVQYRIESIIDKTNMLLTFYYENGLNSLVRCSNNNDECVMLDKMEPVYAKCMNSGVKYSITKIQTKNMLYYNLKQTKSEYQAVTISSDVNCKIHFQICSRIEQLKENEEKNILISQNDLPYYAEYQSQLVGFKFENNKFIIDCNRKVIQIKVNKTQDELFQLLNNNIEQINGQIIQQQSDFIIIAVKINEMQEIELLGKKFTCKDNQIQYQVVSLELNKIEIEFIKMRIPGFKKLTQISIILYQSNNNQLKQNYKLSDLQHQNAIIQLPLMDVYKIQFDTLVANVSYDNSVLKLNMFEFNLSAQLQNQFTQDNQCIEAKLCYVGKRIFPVFSGQQYYINENNNNLEAQCITVYIPQIYLKQLNAQSKQNIQLSMLNQENIELTHEYQKTDNSINQIFVKYPGTASNPMIKMCFSNAMTKIIINHSSDFFVATFQKDQCQWLTNEFRDQIPFLRQNDNEIKVILPYEQFVLADMNIKYELSQTGLYVFYENVLLKIPNSLQVLNQYKDQSSTKFKIVFNDRTILTLNQLQSTTLKITPTQTISHLILNFGSFSVAECNREFTVDKQIFKYQNGPKKFTAVYKNKGSVKITGETDIQEIDEKLLRIKSQNIYKFKLKMENGLFEVEKEINWVIILIVVVVVGIFAVILAK</sequence>
<comment type="caution">
    <text evidence="2">The sequence shown here is derived from an EMBL/GenBank/DDBJ whole genome shotgun (WGS) entry which is preliminary data.</text>
</comment>
<evidence type="ECO:0000313" key="4">
    <source>
        <dbReference type="Proteomes" id="UP001642409"/>
    </source>
</evidence>
<keyword evidence="1" id="KW-0472">Membrane</keyword>
<dbReference type="Proteomes" id="UP001642409">
    <property type="component" value="Unassembled WGS sequence"/>
</dbReference>
<reference evidence="2" key="1">
    <citation type="submission" date="2023-06" db="EMBL/GenBank/DDBJ databases">
        <authorList>
            <person name="Kurt Z."/>
        </authorList>
    </citation>
    <scope>NUCLEOTIDE SEQUENCE</scope>
</reference>
<keyword evidence="1" id="KW-1133">Transmembrane helix</keyword>
<evidence type="ECO:0000313" key="3">
    <source>
        <dbReference type="EMBL" id="CAL6069516.1"/>
    </source>
</evidence>
<feature type="transmembrane region" description="Helical" evidence="1">
    <location>
        <begin position="2366"/>
        <end position="2386"/>
    </location>
</feature>
<gene>
    <name evidence="3" type="ORF">HINF_LOCUS54015</name>
    <name evidence="2" type="ORF">HINF_LOCUS8017</name>
</gene>
<keyword evidence="4" id="KW-1185">Reference proteome</keyword>
<evidence type="ECO:0000256" key="1">
    <source>
        <dbReference type="SAM" id="Phobius"/>
    </source>
</evidence>
<dbReference type="EMBL" id="CATOUU010000199">
    <property type="protein sequence ID" value="CAI9920372.1"/>
    <property type="molecule type" value="Genomic_DNA"/>
</dbReference>
<name>A0AA86NJI1_9EUKA</name>
<accession>A0AA86NJI1</accession>